<dbReference type="SUPFAM" id="SSF55060">
    <property type="entry name" value="GHMP Kinase, C-terminal domain"/>
    <property type="match status" value="1"/>
</dbReference>
<protein>
    <submittedName>
        <fullName evidence="8">Galactokinase</fullName>
    </submittedName>
</protein>
<dbReference type="InterPro" id="IPR036554">
    <property type="entry name" value="GHMP_kinase_C_sf"/>
</dbReference>
<dbReference type="Proteomes" id="UP000075320">
    <property type="component" value="Unassembled WGS sequence"/>
</dbReference>
<feature type="domain" description="GHMP kinase N-terminal" evidence="6">
    <location>
        <begin position="89"/>
        <end position="167"/>
    </location>
</feature>
<comment type="caution">
    <text evidence="8">The sequence shown here is derived from an EMBL/GenBank/DDBJ whole genome shotgun (WGS) entry which is preliminary data.</text>
</comment>
<dbReference type="PANTHER" id="PTHR32463:SF0">
    <property type="entry name" value="L-FUCOSE KINASE"/>
    <property type="match status" value="1"/>
</dbReference>
<keyword evidence="4" id="KW-0067">ATP-binding</keyword>
<keyword evidence="2" id="KW-0547">Nucleotide-binding</keyword>
<keyword evidence="9" id="KW-1185">Reference proteome</keyword>
<evidence type="ECO:0000259" key="7">
    <source>
        <dbReference type="Pfam" id="PF08544"/>
    </source>
</evidence>
<feature type="domain" description="GHMP kinase C-terminal" evidence="7">
    <location>
        <begin position="240"/>
        <end position="317"/>
    </location>
</feature>
<evidence type="ECO:0000313" key="8">
    <source>
        <dbReference type="EMBL" id="KYG61504.1"/>
    </source>
</evidence>
<dbReference type="InterPro" id="IPR013750">
    <property type="entry name" value="GHMP_kinase_C_dom"/>
</dbReference>
<dbReference type="Pfam" id="PF08544">
    <property type="entry name" value="GHMP_kinases_C"/>
    <property type="match status" value="1"/>
</dbReference>
<evidence type="ECO:0000256" key="2">
    <source>
        <dbReference type="ARBA" id="ARBA00022741"/>
    </source>
</evidence>
<name>A0A150WEX8_BDEBC</name>
<dbReference type="AlphaFoldDB" id="A0A150WEX8"/>
<accession>A0A150WEX8</accession>
<evidence type="ECO:0000313" key="9">
    <source>
        <dbReference type="Proteomes" id="UP000075320"/>
    </source>
</evidence>
<organism evidence="8 9">
    <name type="scientific">Bdellovibrio bacteriovorus</name>
    <dbReference type="NCBI Taxonomy" id="959"/>
    <lineage>
        <taxon>Bacteria</taxon>
        <taxon>Pseudomonadati</taxon>
        <taxon>Bdellovibrionota</taxon>
        <taxon>Bdellovibrionia</taxon>
        <taxon>Bdellovibrionales</taxon>
        <taxon>Pseudobdellovibrionaceae</taxon>
        <taxon>Bdellovibrio</taxon>
    </lineage>
</organism>
<dbReference type="InterPro" id="IPR052203">
    <property type="entry name" value="GHMP_Kinase-Related"/>
</dbReference>
<evidence type="ECO:0000256" key="3">
    <source>
        <dbReference type="ARBA" id="ARBA00022777"/>
    </source>
</evidence>
<evidence type="ECO:0000256" key="5">
    <source>
        <dbReference type="ARBA" id="ARBA00038121"/>
    </source>
</evidence>
<reference evidence="8 9" key="1">
    <citation type="submission" date="2016-03" db="EMBL/GenBank/DDBJ databases">
        <authorList>
            <person name="Ploux O."/>
        </authorList>
    </citation>
    <scope>NUCLEOTIDE SEQUENCE [LARGE SCALE GENOMIC DNA]</scope>
    <source>
        <strain evidence="8 9">R0</strain>
    </source>
</reference>
<dbReference type="InterPro" id="IPR006204">
    <property type="entry name" value="GHMP_kinase_N_dom"/>
</dbReference>
<sequence>MQKIVVKSPTRVDLAGGTLDLWPLYLFIQGASTVNVAVSIYTTAEITPHDDTTIELESVDLKIKKSYKNLSEALADSDPKMALLQTQLRYWKPQKGFSLKTSSESPVGGGLGGSSSLTISLMKAFSQFCGRPFKDVHHMVHVAHNIEAEMLNTPTGTQDYYPAASGGINLLHYDYDGIEQMVLPIQHTSLAEKFMLVYTGKAHHSGLNNFEVMKDSVAKDAGTLQALKDLKLIALETELAVRSGKWDDLGELFRREFDARVRLAPEFSSPEIRKLAEVSLQNGAEAVKICGAGGGGCVLVWCPPHKREGVALACQKAGFQVMDAKPVDPL</sequence>
<keyword evidence="1" id="KW-0808">Transferase</keyword>
<dbReference type="OrthoDB" id="128417at2"/>
<dbReference type="GO" id="GO:0050201">
    <property type="term" value="F:fucokinase activity"/>
    <property type="evidence" value="ECO:0007669"/>
    <property type="project" value="TreeGrafter"/>
</dbReference>
<comment type="similarity">
    <text evidence="5">Belongs to the GHMP kinase family.</text>
</comment>
<dbReference type="PANTHER" id="PTHR32463">
    <property type="entry name" value="L-FUCOSE KINASE"/>
    <property type="match status" value="1"/>
</dbReference>
<dbReference type="EMBL" id="LUKE01000006">
    <property type="protein sequence ID" value="KYG61504.1"/>
    <property type="molecule type" value="Genomic_DNA"/>
</dbReference>
<dbReference type="GO" id="GO:0005524">
    <property type="term" value="F:ATP binding"/>
    <property type="evidence" value="ECO:0007669"/>
    <property type="project" value="UniProtKB-KW"/>
</dbReference>
<dbReference type="Gene3D" id="3.30.230.120">
    <property type="match status" value="1"/>
</dbReference>
<evidence type="ECO:0000256" key="4">
    <source>
        <dbReference type="ARBA" id="ARBA00022840"/>
    </source>
</evidence>
<evidence type="ECO:0000259" key="6">
    <source>
        <dbReference type="Pfam" id="PF00288"/>
    </source>
</evidence>
<proteinExistence type="inferred from homology"/>
<dbReference type="PRINTS" id="PR00960">
    <property type="entry name" value="LMBPPROTEIN"/>
</dbReference>
<dbReference type="InterPro" id="IPR001174">
    <property type="entry name" value="HddA/FKP"/>
</dbReference>
<dbReference type="InterPro" id="IPR020568">
    <property type="entry name" value="Ribosomal_Su5_D2-typ_SF"/>
</dbReference>
<dbReference type="GO" id="GO:0042352">
    <property type="term" value="P:GDP-L-fucose salvage"/>
    <property type="evidence" value="ECO:0007669"/>
    <property type="project" value="TreeGrafter"/>
</dbReference>
<dbReference type="Pfam" id="PF00288">
    <property type="entry name" value="GHMP_kinases_N"/>
    <property type="match status" value="1"/>
</dbReference>
<gene>
    <name evidence="8" type="ORF">AZI86_17500</name>
</gene>
<dbReference type="SUPFAM" id="SSF54211">
    <property type="entry name" value="Ribosomal protein S5 domain 2-like"/>
    <property type="match status" value="1"/>
</dbReference>
<keyword evidence="3 8" id="KW-0418">Kinase</keyword>
<evidence type="ECO:0000256" key="1">
    <source>
        <dbReference type="ARBA" id="ARBA00022679"/>
    </source>
</evidence>
<dbReference type="RefSeq" id="WP_061836586.1">
    <property type="nucleotide sequence ID" value="NZ_LUKE01000006.1"/>
</dbReference>